<reference evidence="10" key="1">
    <citation type="submission" date="2021-03" db="EMBL/GenBank/DDBJ databases">
        <authorList>
            <person name="Bekaert M."/>
        </authorList>
    </citation>
    <scope>NUCLEOTIDE SEQUENCE</scope>
</reference>
<feature type="transmembrane region" description="Helical" evidence="8">
    <location>
        <begin position="787"/>
        <end position="806"/>
    </location>
</feature>
<dbReference type="SUPFAM" id="SSF144091">
    <property type="entry name" value="Rhomboid-like"/>
    <property type="match status" value="1"/>
</dbReference>
<evidence type="ECO:0000313" key="11">
    <source>
        <dbReference type="Proteomes" id="UP000683360"/>
    </source>
</evidence>
<evidence type="ECO:0000256" key="4">
    <source>
        <dbReference type="ARBA" id="ARBA00022824"/>
    </source>
</evidence>
<feature type="compositionally biased region" description="Polar residues" evidence="7">
    <location>
        <begin position="227"/>
        <end position="247"/>
    </location>
</feature>
<evidence type="ECO:0000256" key="3">
    <source>
        <dbReference type="ARBA" id="ARBA00022692"/>
    </source>
</evidence>
<feature type="transmembrane region" description="Helical" evidence="8">
    <location>
        <begin position="759"/>
        <end position="780"/>
    </location>
</feature>
<feature type="domain" description="Peptidase S54 rhomboid" evidence="9">
    <location>
        <begin position="745"/>
        <end position="830"/>
    </location>
</feature>
<dbReference type="GO" id="GO:0042058">
    <property type="term" value="P:regulation of epidermal growth factor receptor signaling pathway"/>
    <property type="evidence" value="ECO:0007669"/>
    <property type="project" value="TreeGrafter"/>
</dbReference>
<feature type="compositionally biased region" description="Polar residues" evidence="7">
    <location>
        <begin position="393"/>
        <end position="413"/>
    </location>
</feature>
<comment type="similarity">
    <text evidence="2">Belongs to the peptidase S54 family.</text>
</comment>
<feature type="compositionally biased region" description="Basic and acidic residues" evidence="7">
    <location>
        <begin position="323"/>
        <end position="332"/>
    </location>
</feature>
<feature type="transmembrane region" description="Helical" evidence="8">
    <location>
        <begin position="844"/>
        <end position="865"/>
    </location>
</feature>
<feature type="region of interest" description="Disordered" evidence="7">
    <location>
        <begin position="387"/>
        <end position="419"/>
    </location>
</feature>
<dbReference type="InterPro" id="IPR022764">
    <property type="entry name" value="Peptidase_S54_rhomboid_dom"/>
</dbReference>
<dbReference type="InterPro" id="IPR035952">
    <property type="entry name" value="Rhomboid-like_sf"/>
</dbReference>
<evidence type="ECO:0000256" key="1">
    <source>
        <dbReference type="ARBA" id="ARBA00004477"/>
    </source>
</evidence>
<keyword evidence="6 8" id="KW-0472">Membrane</keyword>
<gene>
    <name evidence="10" type="ORF">MEDL_28714</name>
</gene>
<feature type="region of interest" description="Disordered" evidence="7">
    <location>
        <begin position="314"/>
        <end position="333"/>
    </location>
</feature>
<sequence>MEKLPITRERHGIFSSFVNWIISSWNPYSQKDLQRMLERKIQNGQIGIHASLQISDPSSVCDEMELLLETILQQSTVPETDKGDNLIQNPDRMGYQLSKLDMGDNLIFETIRENTITNTVSVSEMEMDSLSQEIILAELDRGDNCFVHIDSNKEDLIENKQISNGSNLELINADVISKPNQNMDAEHCKNMKTSCLLNPEQATTEFMKDVSDGDLGSLGVHKDSDTMVGTNEINTKPLNQTKKQGGNKVNNFSFNENSSAKDISKATGSSIMNNSVSILKSEGSLSKNTKVGEIKKVVQVDDKQDQEDCTVRINTGNMNSKSDLNHKSKENTDLETTLNDVELTCNNDDQKNETESGNSVHKMKSKTKSVTWGQRLKCDNRTKYAVETKDSEASMSNLPSTSTYNPDNPYGESSSEETLTENDLANGNEGFAQYQLFIAIEKKVEIEEINDKMERLRQLHRWKMDKIRNIVDIARAYYVNPTGRVVEEWNDLKRGMKIEKQAKSLTHVKLKMSKLPEFIPFFTLFITFVIKHSLYSLGIEPKVEWRDGIQTFLGTETVHKWVIPNLWIGPSDIYITSVGAFFAPCLRDDIELQIKTLEQNYSTTETLGCCEMASRNTAATTTQTECQHLTDDVGIWKAGIRCSERPSGQNSVSHNLKPCCYNLRGQCELYKFYFAEWVEFHQNQISPGYQTIQHNGGDCPLYYLSPWYHPCGHHWGHTFPHHEDYGEVYWLAEDNGSLCVEWNRGILAASIFEPYSPHVGATGSVCGLLGVTVVEILLLWRFINRPLLEISKVLFVIVLFLMAGTLQYISNYTIITGLIIGLCSGVIVLPFVTFSKISHRSRVILIGFSVPLLVAIYFVLLYAFFKVQSVTDCYGCKVINCIPYTENMCRDDYEE</sequence>
<dbReference type="GO" id="GO:0004252">
    <property type="term" value="F:serine-type endopeptidase activity"/>
    <property type="evidence" value="ECO:0007669"/>
    <property type="project" value="InterPro"/>
</dbReference>
<feature type="region of interest" description="Disordered" evidence="7">
    <location>
        <begin position="345"/>
        <end position="372"/>
    </location>
</feature>
<dbReference type="Pfam" id="PF01694">
    <property type="entry name" value="Rhomboid"/>
    <property type="match status" value="1"/>
</dbReference>
<protein>
    <recommendedName>
        <fullName evidence="9">Peptidase S54 rhomboid domain-containing protein</fullName>
    </recommendedName>
</protein>
<keyword evidence="4" id="KW-0256">Endoplasmic reticulum</keyword>
<evidence type="ECO:0000256" key="7">
    <source>
        <dbReference type="SAM" id="MobiDB-lite"/>
    </source>
</evidence>
<proteinExistence type="inferred from homology"/>
<dbReference type="PANTHER" id="PTHR45965">
    <property type="entry name" value="INACTIVE RHOMBOID PROTEIN"/>
    <property type="match status" value="1"/>
</dbReference>
<organism evidence="10 11">
    <name type="scientific">Mytilus edulis</name>
    <name type="common">Blue mussel</name>
    <dbReference type="NCBI Taxonomy" id="6550"/>
    <lineage>
        <taxon>Eukaryota</taxon>
        <taxon>Metazoa</taxon>
        <taxon>Spiralia</taxon>
        <taxon>Lophotrochozoa</taxon>
        <taxon>Mollusca</taxon>
        <taxon>Bivalvia</taxon>
        <taxon>Autobranchia</taxon>
        <taxon>Pteriomorphia</taxon>
        <taxon>Mytilida</taxon>
        <taxon>Mytiloidea</taxon>
        <taxon>Mytilidae</taxon>
        <taxon>Mytilinae</taxon>
        <taxon>Mytilus</taxon>
    </lineage>
</organism>
<keyword evidence="11" id="KW-1185">Reference proteome</keyword>
<feature type="transmembrane region" description="Helical" evidence="8">
    <location>
        <begin position="812"/>
        <end position="832"/>
    </location>
</feature>
<evidence type="ECO:0000259" key="9">
    <source>
        <dbReference type="Pfam" id="PF01694"/>
    </source>
</evidence>
<dbReference type="AlphaFoldDB" id="A0A8S3SD81"/>
<keyword evidence="5 8" id="KW-1133">Transmembrane helix</keyword>
<feature type="region of interest" description="Disordered" evidence="7">
    <location>
        <begin position="221"/>
        <end position="247"/>
    </location>
</feature>
<comment type="caution">
    <text evidence="10">The sequence shown here is derived from an EMBL/GenBank/DDBJ whole genome shotgun (WGS) entry which is preliminary data.</text>
</comment>
<evidence type="ECO:0000256" key="6">
    <source>
        <dbReference type="ARBA" id="ARBA00023136"/>
    </source>
</evidence>
<dbReference type="InterPro" id="IPR051512">
    <property type="entry name" value="Inactive_Rhomboid"/>
</dbReference>
<dbReference type="GO" id="GO:0005789">
    <property type="term" value="C:endoplasmic reticulum membrane"/>
    <property type="evidence" value="ECO:0007669"/>
    <property type="project" value="UniProtKB-SubCell"/>
</dbReference>
<comment type="subcellular location">
    <subcellularLocation>
        <location evidence="1">Endoplasmic reticulum membrane</location>
        <topology evidence="1">Multi-pass membrane protein</topology>
    </subcellularLocation>
</comment>
<dbReference type="GO" id="GO:0050708">
    <property type="term" value="P:regulation of protein secretion"/>
    <property type="evidence" value="ECO:0007669"/>
    <property type="project" value="TreeGrafter"/>
</dbReference>
<dbReference type="EMBL" id="CAJPWZ010001428">
    <property type="protein sequence ID" value="CAG2214922.1"/>
    <property type="molecule type" value="Genomic_DNA"/>
</dbReference>
<evidence type="ECO:0000256" key="5">
    <source>
        <dbReference type="ARBA" id="ARBA00022989"/>
    </source>
</evidence>
<evidence type="ECO:0000313" key="10">
    <source>
        <dbReference type="EMBL" id="CAG2214922.1"/>
    </source>
</evidence>
<name>A0A8S3SD81_MYTED</name>
<accession>A0A8S3SD81</accession>
<dbReference type="OrthoDB" id="2146116at2759"/>
<evidence type="ECO:0000256" key="2">
    <source>
        <dbReference type="ARBA" id="ARBA00009045"/>
    </source>
</evidence>
<dbReference type="Proteomes" id="UP000683360">
    <property type="component" value="Unassembled WGS sequence"/>
</dbReference>
<evidence type="ECO:0000256" key="8">
    <source>
        <dbReference type="SAM" id="Phobius"/>
    </source>
</evidence>
<keyword evidence="3 8" id="KW-0812">Transmembrane</keyword>
<dbReference type="PANTHER" id="PTHR45965:SF3">
    <property type="entry name" value="INACTIVE RHOMBOID PROTEIN 1"/>
    <property type="match status" value="1"/>
</dbReference>